<organism evidence="2 3">
    <name type="scientific">Psychromarinibacter sediminicola</name>
    <dbReference type="NCBI Taxonomy" id="3033385"/>
    <lineage>
        <taxon>Bacteria</taxon>
        <taxon>Pseudomonadati</taxon>
        <taxon>Pseudomonadota</taxon>
        <taxon>Alphaproteobacteria</taxon>
        <taxon>Rhodobacterales</taxon>
        <taxon>Paracoccaceae</taxon>
        <taxon>Psychromarinibacter</taxon>
    </lineage>
</organism>
<dbReference type="Pfam" id="PF13449">
    <property type="entry name" value="Phytase-like"/>
    <property type="match status" value="1"/>
</dbReference>
<evidence type="ECO:0000313" key="3">
    <source>
        <dbReference type="Proteomes" id="UP001220964"/>
    </source>
</evidence>
<dbReference type="EMBL" id="JARGYC010000023">
    <property type="protein sequence ID" value="MDF0601198.1"/>
    <property type="molecule type" value="Genomic_DNA"/>
</dbReference>
<comment type="caution">
    <text evidence="2">The sequence shown here is derived from an EMBL/GenBank/DDBJ whole genome shotgun (WGS) entry which is preliminary data.</text>
</comment>
<name>A0AAE3NPL8_9RHOB</name>
<reference evidence="2" key="1">
    <citation type="submission" date="2023-03" db="EMBL/GenBank/DDBJ databases">
        <title>Multiphase analysis and comparison of six strains from genera Psychromarinibacter, Lutimaribacter, and Maritimibacter, including a novel species: Psychromarinibacter sediminicola sp. nov.</title>
        <authorList>
            <person name="Wang Y.-H."/>
            <person name="Ye M.-Q."/>
            <person name="Du Z.-J."/>
        </authorList>
    </citation>
    <scope>NUCLEOTIDE SEQUENCE</scope>
    <source>
        <strain evidence="2">C21-152</strain>
    </source>
</reference>
<keyword evidence="3" id="KW-1185">Reference proteome</keyword>
<sequence>MLAACGPAPAGSPGMAEHVGSYTWEESGKAFGGFSGLEVDADGTRFTAISDRGGIVQGRLLREGDSIAGVEAGPVRKLKGPENEALGRFWTDAEGLAQGADGRVFVSFEGKHRVWAYARPDSAATDLPQHPHFDRLQLNSSLEALAIGPDGALYTLPERSGRKLLPFPVYRFAGGEWTYAFDLPRRGEFLPTGADFGPDGRLYLLERDFTGLFGFRSRVRSFDVTNDGIRDERTVLETRVGTHDNLEGLSVWRDAGGAIRLTMISDDNFRPFQVTEFVEYRLPP</sequence>
<proteinExistence type="predicted"/>
<dbReference type="SUPFAM" id="SSF101898">
    <property type="entry name" value="NHL repeat"/>
    <property type="match status" value="1"/>
</dbReference>
<dbReference type="InterPro" id="IPR027372">
    <property type="entry name" value="Phytase-like_dom"/>
</dbReference>
<protein>
    <submittedName>
        <fullName evidence="2">Esterase-like activity of phytase family protein</fullName>
    </submittedName>
</protein>
<feature type="domain" description="Phytase-like" evidence="1">
    <location>
        <begin position="30"/>
        <end position="269"/>
    </location>
</feature>
<dbReference type="Proteomes" id="UP001220964">
    <property type="component" value="Unassembled WGS sequence"/>
</dbReference>
<gene>
    <name evidence="2" type="ORF">P1J78_10700</name>
</gene>
<dbReference type="InterPro" id="IPR011042">
    <property type="entry name" value="6-blade_b-propeller_TolB-like"/>
</dbReference>
<dbReference type="PIRSF" id="PIRSF031900">
    <property type="entry name" value="UCP031900"/>
    <property type="match status" value="1"/>
</dbReference>
<dbReference type="InterPro" id="IPR014567">
    <property type="entry name" value="UCP031900"/>
</dbReference>
<evidence type="ECO:0000313" key="2">
    <source>
        <dbReference type="EMBL" id="MDF0601198.1"/>
    </source>
</evidence>
<accession>A0AAE3NPL8</accession>
<evidence type="ECO:0000259" key="1">
    <source>
        <dbReference type="Pfam" id="PF13449"/>
    </source>
</evidence>
<dbReference type="AlphaFoldDB" id="A0AAE3NPL8"/>
<dbReference type="RefSeq" id="WP_275567336.1">
    <property type="nucleotide sequence ID" value="NZ_JARGYC010000023.1"/>
</dbReference>
<dbReference type="Gene3D" id="2.120.10.30">
    <property type="entry name" value="TolB, C-terminal domain"/>
    <property type="match status" value="1"/>
</dbReference>